<dbReference type="InParanoid" id="I3TDL6"/>
<dbReference type="AlphaFoldDB" id="I3TDL6"/>
<dbReference type="Proteomes" id="UP000005270">
    <property type="component" value="Chromosome"/>
</dbReference>
<gene>
    <name evidence="10" type="ordered locus">TCELL_0429</name>
</gene>
<keyword evidence="5 8" id="KW-0812">Transmembrane</keyword>
<feature type="transmembrane region" description="Helical" evidence="8">
    <location>
        <begin position="365"/>
        <end position="393"/>
    </location>
</feature>
<evidence type="ECO:0000256" key="8">
    <source>
        <dbReference type="SAM" id="Phobius"/>
    </source>
</evidence>
<feature type="transmembrane region" description="Helical" evidence="8">
    <location>
        <begin position="249"/>
        <end position="274"/>
    </location>
</feature>
<dbReference type="Pfam" id="PF13231">
    <property type="entry name" value="PMT_2"/>
    <property type="match status" value="1"/>
</dbReference>
<evidence type="ECO:0000256" key="6">
    <source>
        <dbReference type="ARBA" id="ARBA00022989"/>
    </source>
</evidence>
<dbReference type="InterPro" id="IPR050297">
    <property type="entry name" value="LipidA_mod_glycosyltrf_83"/>
</dbReference>
<dbReference type="EMBL" id="CP003531">
    <property type="protein sequence ID" value="AFK50854.1"/>
    <property type="molecule type" value="Genomic_DNA"/>
</dbReference>
<feature type="transmembrane region" description="Helical" evidence="8">
    <location>
        <begin position="198"/>
        <end position="218"/>
    </location>
</feature>
<protein>
    <submittedName>
        <fullName evidence="10">Glycosyl transferase, family 39</fullName>
    </submittedName>
</protein>
<dbReference type="HOGENOM" id="CLU_032023_0_0_2"/>
<name>I3TDL6_THEC1</name>
<keyword evidence="6 8" id="KW-1133">Transmembrane helix</keyword>
<evidence type="ECO:0000256" key="5">
    <source>
        <dbReference type="ARBA" id="ARBA00022692"/>
    </source>
</evidence>
<dbReference type="PANTHER" id="PTHR33908">
    <property type="entry name" value="MANNOSYLTRANSFERASE YKCB-RELATED"/>
    <property type="match status" value="1"/>
</dbReference>
<feature type="transmembrane region" description="Helical" evidence="8">
    <location>
        <begin position="429"/>
        <end position="451"/>
    </location>
</feature>
<evidence type="ECO:0000259" key="9">
    <source>
        <dbReference type="Pfam" id="PF13231"/>
    </source>
</evidence>
<dbReference type="eggNOG" id="arCOG00561">
    <property type="taxonomic scope" value="Archaea"/>
</dbReference>
<organism evidence="10 11">
    <name type="scientific">Thermogladius calderae (strain DSM 22663 / VKM B-2946 / 1633)</name>
    <dbReference type="NCBI Taxonomy" id="1184251"/>
    <lineage>
        <taxon>Archaea</taxon>
        <taxon>Thermoproteota</taxon>
        <taxon>Thermoprotei</taxon>
        <taxon>Desulfurococcales</taxon>
        <taxon>Desulfurococcaceae</taxon>
        <taxon>Thermogladius</taxon>
    </lineage>
</organism>
<sequence length="481" mass="52975">MPRLRLYELALLAVILALSATQFYYWDTRFTDNELAVGGKGYVSDEVWYVASARNIMLKVFHLSPKEVGGYGYTIIYDGKLDRTRVESLAKEYGVALRLDYSKLNGFYAYSTNLTALNEFLDAVKRVVNVGDVIPGWMMPDASGINTYLNLEHPPLGKYLIGLTIVLVGDYPLYWRLGNMVAGVLLIFLTFLTARRLLHGNTVAGLVAAALLSVDPLVRNLSSIALLDIYVSLFTALSFYFALSKRYGLALLAVVIGSLFKFNALFALIPLSLLYARKRVEKGFNLLDFTATLLGFYIVGGLAFLAAQILAGLPLIGYLGFTNWFKQSITGAIAWHTQVKCSGGGCPVSSTPWDWFAGVNSFTLYYFPGGVTVLAVGFWPVWSFALVGTLALLPGYLKGKTAFAKSSCWLLGLLAGYALLWAIGGRTQYSFYAVQFAPIVYTSTMTIIATFNSTDVLQVLRSWRGVLTEAERAIGRLLLLQ</sequence>
<dbReference type="KEGG" id="thg:TCELL_0429"/>
<evidence type="ECO:0000256" key="2">
    <source>
        <dbReference type="ARBA" id="ARBA00022475"/>
    </source>
</evidence>
<keyword evidence="2" id="KW-1003">Cell membrane</keyword>
<reference evidence="10 11" key="1">
    <citation type="journal article" date="2012" name="J. Bacteriol.">
        <title>Complete genome sequence of the hyperthermophilic cellulolytic Crenarchaeon 'Thermogladius cellulolyticus' 1633.</title>
        <authorList>
            <person name="Mardanov A.V."/>
            <person name="Kochetkova T.V."/>
            <person name="Beletsky A.V."/>
            <person name="Bonch-Osmolovskaya E.A."/>
            <person name="Ravin N.V."/>
            <person name="Skryabin K.G."/>
        </authorList>
    </citation>
    <scope>NUCLEOTIDE SEQUENCE [LARGE SCALE GENOMIC DNA]</scope>
    <source>
        <strain evidence="11">DSM 22663 / VKM B-2946 / 1633</strain>
    </source>
</reference>
<evidence type="ECO:0000313" key="11">
    <source>
        <dbReference type="Proteomes" id="UP000005270"/>
    </source>
</evidence>
<evidence type="ECO:0000256" key="7">
    <source>
        <dbReference type="ARBA" id="ARBA00023136"/>
    </source>
</evidence>
<dbReference type="InterPro" id="IPR038731">
    <property type="entry name" value="RgtA/B/C-like"/>
</dbReference>
<dbReference type="GeneID" id="13012721"/>
<accession>I3TDL6</accession>
<dbReference type="RefSeq" id="WP_014737104.1">
    <property type="nucleotide sequence ID" value="NC_017954.1"/>
</dbReference>
<feature type="transmembrane region" description="Helical" evidence="8">
    <location>
        <begin position="173"/>
        <end position="192"/>
    </location>
</feature>
<keyword evidence="4 10" id="KW-0808">Transferase</keyword>
<feature type="transmembrane region" description="Helical" evidence="8">
    <location>
        <begin position="402"/>
        <end position="423"/>
    </location>
</feature>
<dbReference type="STRING" id="1184251.TCELL_0429"/>
<dbReference type="GO" id="GO:0005886">
    <property type="term" value="C:plasma membrane"/>
    <property type="evidence" value="ECO:0007669"/>
    <property type="project" value="UniProtKB-SubCell"/>
</dbReference>
<feature type="domain" description="Glycosyltransferase RgtA/B/C/D-like" evidence="9">
    <location>
        <begin position="153"/>
        <end position="275"/>
    </location>
</feature>
<keyword evidence="7 8" id="KW-0472">Membrane</keyword>
<dbReference type="PANTHER" id="PTHR33908:SF11">
    <property type="entry name" value="MEMBRANE PROTEIN"/>
    <property type="match status" value="1"/>
</dbReference>
<comment type="subcellular location">
    <subcellularLocation>
        <location evidence="1">Cell membrane</location>
        <topology evidence="1">Multi-pass membrane protein</topology>
    </subcellularLocation>
</comment>
<dbReference type="OrthoDB" id="85618at2157"/>
<feature type="transmembrane region" description="Helical" evidence="8">
    <location>
        <begin position="6"/>
        <end position="26"/>
    </location>
</feature>
<proteinExistence type="predicted"/>
<dbReference type="GO" id="GO:0008610">
    <property type="term" value="P:lipid biosynthetic process"/>
    <property type="evidence" value="ECO:0007669"/>
    <property type="project" value="UniProtKB-ARBA"/>
</dbReference>
<evidence type="ECO:0000256" key="4">
    <source>
        <dbReference type="ARBA" id="ARBA00022679"/>
    </source>
</evidence>
<dbReference type="GO" id="GO:0016763">
    <property type="term" value="F:pentosyltransferase activity"/>
    <property type="evidence" value="ECO:0007669"/>
    <property type="project" value="TreeGrafter"/>
</dbReference>
<feature type="transmembrane region" description="Helical" evidence="8">
    <location>
        <begin position="225"/>
        <end position="243"/>
    </location>
</feature>
<keyword evidence="3" id="KW-0328">Glycosyltransferase</keyword>
<feature type="transmembrane region" description="Helical" evidence="8">
    <location>
        <begin position="286"/>
        <end position="311"/>
    </location>
</feature>
<evidence type="ECO:0000313" key="10">
    <source>
        <dbReference type="EMBL" id="AFK50854.1"/>
    </source>
</evidence>
<keyword evidence="11" id="KW-1185">Reference proteome</keyword>
<evidence type="ECO:0000256" key="3">
    <source>
        <dbReference type="ARBA" id="ARBA00022676"/>
    </source>
</evidence>
<evidence type="ECO:0000256" key="1">
    <source>
        <dbReference type="ARBA" id="ARBA00004651"/>
    </source>
</evidence>